<dbReference type="NCBIfam" id="TIGR01216">
    <property type="entry name" value="ATP_synt_epsi"/>
    <property type="match status" value="1"/>
</dbReference>
<dbReference type="Pfam" id="PF02823">
    <property type="entry name" value="ATP-synt_DE_N"/>
    <property type="match status" value="1"/>
</dbReference>
<sequence>MNKEPQSGKKNNTIYVDVVSAEGTAFTGPARLIVAPAVMGAIGVLPGHSPLLTRLHPGEIRIEQAEGEEALLLYTSGGLMEVQPSLVTILSDTALRADAINEAAALAAKRHAEEAMLRKESSNFDYASAQKELAQALAQLKTLEDAKRRSRKGFNREELAHRSQ</sequence>
<dbReference type="InterPro" id="IPR020546">
    <property type="entry name" value="ATP_synth_F1_dsu/esu_N"/>
</dbReference>
<dbReference type="InterPro" id="IPR036794">
    <property type="entry name" value="ATP_F1_dsu/esu_C_sf"/>
</dbReference>
<protein>
    <recommendedName>
        <fullName evidence="5 13">ATP synthase epsilon chain</fullName>
    </recommendedName>
    <alternativeName>
        <fullName evidence="12 13">ATP synthase F1 sector epsilon subunit</fullName>
    </alternativeName>
    <alternativeName>
        <fullName evidence="11 13">F-ATPase epsilon subunit</fullName>
    </alternativeName>
</protein>
<evidence type="ECO:0000313" key="18">
    <source>
        <dbReference type="EMBL" id="VFJ53831.1"/>
    </source>
</evidence>
<dbReference type="GO" id="GO:0045259">
    <property type="term" value="C:proton-transporting ATP synthase complex"/>
    <property type="evidence" value="ECO:0007669"/>
    <property type="project" value="UniProtKB-KW"/>
</dbReference>
<comment type="subcellular location">
    <subcellularLocation>
        <location evidence="2 13">Cell membrane</location>
        <topology evidence="2 13">Peripheral membrane protein</topology>
    </subcellularLocation>
</comment>
<dbReference type="CDD" id="cd12152">
    <property type="entry name" value="F1-ATPase_delta"/>
    <property type="match status" value="1"/>
</dbReference>
<dbReference type="GO" id="GO:0046933">
    <property type="term" value="F:proton-transporting ATP synthase activity, rotational mechanism"/>
    <property type="evidence" value="ECO:0007669"/>
    <property type="project" value="UniProtKB-UniRule"/>
</dbReference>
<evidence type="ECO:0000256" key="12">
    <source>
        <dbReference type="ARBA" id="ARBA00031795"/>
    </source>
</evidence>
<evidence type="ECO:0000256" key="9">
    <source>
        <dbReference type="ARBA" id="ARBA00023196"/>
    </source>
</evidence>
<dbReference type="InterPro" id="IPR036771">
    <property type="entry name" value="ATPsynth_dsu/esu_N"/>
</dbReference>
<dbReference type="SUPFAM" id="SSF46604">
    <property type="entry name" value="Epsilon subunit of F1F0-ATP synthase C-terminal domain"/>
    <property type="match status" value="1"/>
</dbReference>
<proteinExistence type="inferred from homology"/>
<keyword evidence="6 13" id="KW-0813">Transport</keyword>
<dbReference type="EMBL" id="CAADEX010000044">
    <property type="protein sequence ID" value="VFJ53831.1"/>
    <property type="molecule type" value="Genomic_DNA"/>
</dbReference>
<keyword evidence="13" id="KW-0375">Hydrogen ion transport</keyword>
<evidence type="ECO:0000256" key="10">
    <source>
        <dbReference type="ARBA" id="ARBA00023310"/>
    </source>
</evidence>
<evidence type="ECO:0000256" key="3">
    <source>
        <dbReference type="ARBA" id="ARBA00005712"/>
    </source>
</evidence>
<dbReference type="AlphaFoldDB" id="A0A450SFX7"/>
<evidence type="ECO:0000256" key="14">
    <source>
        <dbReference type="RuleBase" id="RU003656"/>
    </source>
</evidence>
<dbReference type="InterPro" id="IPR020547">
    <property type="entry name" value="ATP_synth_F1_esu_C"/>
</dbReference>
<comment type="similarity">
    <text evidence="3 13 14">Belongs to the ATPase epsilon chain family.</text>
</comment>
<dbReference type="PANTHER" id="PTHR13822">
    <property type="entry name" value="ATP SYNTHASE DELTA/EPSILON CHAIN"/>
    <property type="match status" value="1"/>
</dbReference>
<dbReference type="GO" id="GO:0005524">
    <property type="term" value="F:ATP binding"/>
    <property type="evidence" value="ECO:0007669"/>
    <property type="project" value="UniProtKB-UniRule"/>
</dbReference>
<evidence type="ECO:0000259" key="15">
    <source>
        <dbReference type="Pfam" id="PF00401"/>
    </source>
</evidence>
<keyword evidence="13" id="KW-1003">Cell membrane</keyword>
<evidence type="ECO:0000256" key="13">
    <source>
        <dbReference type="HAMAP-Rule" id="MF_00530"/>
    </source>
</evidence>
<evidence type="ECO:0000256" key="8">
    <source>
        <dbReference type="ARBA" id="ARBA00023136"/>
    </source>
</evidence>
<evidence type="ECO:0000256" key="7">
    <source>
        <dbReference type="ARBA" id="ARBA00023065"/>
    </source>
</evidence>
<feature type="domain" description="ATP synthase F1 complex delta/epsilon subunit N-terminal" evidence="16">
    <location>
        <begin position="16"/>
        <end position="94"/>
    </location>
</feature>
<dbReference type="NCBIfam" id="NF001847">
    <property type="entry name" value="PRK00571.1-4"/>
    <property type="match status" value="1"/>
</dbReference>
<evidence type="ECO:0000256" key="4">
    <source>
        <dbReference type="ARBA" id="ARBA00011648"/>
    </source>
</evidence>
<comment type="function">
    <text evidence="1 13">Produces ATP from ADP in the presence of a proton gradient across the membrane.</text>
</comment>
<organism evidence="17">
    <name type="scientific">Candidatus Kentrum sp. DK</name>
    <dbReference type="NCBI Taxonomy" id="2126562"/>
    <lineage>
        <taxon>Bacteria</taxon>
        <taxon>Pseudomonadati</taxon>
        <taxon>Pseudomonadota</taxon>
        <taxon>Gammaproteobacteria</taxon>
        <taxon>Candidatus Kentrum</taxon>
    </lineage>
</organism>
<evidence type="ECO:0000256" key="2">
    <source>
        <dbReference type="ARBA" id="ARBA00004202"/>
    </source>
</evidence>
<evidence type="ECO:0000256" key="5">
    <source>
        <dbReference type="ARBA" id="ARBA00014480"/>
    </source>
</evidence>
<dbReference type="Pfam" id="PF00401">
    <property type="entry name" value="ATP-synt_DE"/>
    <property type="match status" value="1"/>
</dbReference>
<dbReference type="InterPro" id="IPR001469">
    <property type="entry name" value="ATP_synth_F1_dsu/esu"/>
</dbReference>
<evidence type="ECO:0000256" key="11">
    <source>
        <dbReference type="ARBA" id="ARBA00030215"/>
    </source>
</evidence>
<dbReference type="SUPFAM" id="SSF51344">
    <property type="entry name" value="Epsilon subunit of F1F0-ATP synthase N-terminal domain"/>
    <property type="match status" value="1"/>
</dbReference>
<dbReference type="HAMAP" id="MF_00530">
    <property type="entry name" value="ATP_synth_epsil_bac"/>
    <property type="match status" value="1"/>
</dbReference>
<name>A0A450SFX7_9GAMM</name>
<dbReference type="PANTHER" id="PTHR13822:SF10">
    <property type="entry name" value="ATP SYNTHASE EPSILON CHAIN, CHLOROPLASTIC"/>
    <property type="match status" value="1"/>
</dbReference>
<keyword evidence="7 13" id="KW-0406">Ion transport</keyword>
<reference evidence="17" key="1">
    <citation type="submission" date="2019-02" db="EMBL/GenBank/DDBJ databases">
        <authorList>
            <person name="Gruber-Vodicka R. H."/>
            <person name="Seah K. B. B."/>
        </authorList>
    </citation>
    <scope>NUCLEOTIDE SEQUENCE</scope>
    <source>
        <strain evidence="17">BECK_DK161</strain>
        <strain evidence="18">BECK_DK47</strain>
    </source>
</reference>
<dbReference type="Gene3D" id="1.20.5.440">
    <property type="entry name" value="ATP synthase delta/epsilon subunit, C-terminal domain"/>
    <property type="match status" value="1"/>
</dbReference>
<keyword evidence="9 13" id="KW-0139">CF(1)</keyword>
<accession>A0A450SFX7</accession>
<dbReference type="GO" id="GO:0005886">
    <property type="term" value="C:plasma membrane"/>
    <property type="evidence" value="ECO:0007669"/>
    <property type="project" value="UniProtKB-SubCell"/>
</dbReference>
<keyword evidence="10 13" id="KW-0066">ATP synthesis</keyword>
<evidence type="ECO:0000256" key="1">
    <source>
        <dbReference type="ARBA" id="ARBA00003543"/>
    </source>
</evidence>
<dbReference type="Gene3D" id="2.60.15.10">
    <property type="entry name" value="F0F1 ATP synthase delta/epsilon subunit, N-terminal"/>
    <property type="match status" value="1"/>
</dbReference>
<evidence type="ECO:0000259" key="16">
    <source>
        <dbReference type="Pfam" id="PF02823"/>
    </source>
</evidence>
<comment type="subunit">
    <text evidence="4 13 14">F-type ATPases have 2 components, CF(1) - the catalytic core - and CF(0) - the membrane proton channel. CF(1) has five subunits: alpha(3), beta(3), gamma(1), delta(1), epsilon(1). CF(0) has three main subunits: a, b and c.</text>
</comment>
<feature type="domain" description="ATP synthase epsilon subunit C-terminal" evidence="15">
    <location>
        <begin position="99"/>
        <end position="143"/>
    </location>
</feature>
<keyword evidence="8 13" id="KW-0472">Membrane</keyword>
<evidence type="ECO:0000256" key="6">
    <source>
        <dbReference type="ARBA" id="ARBA00022448"/>
    </source>
</evidence>
<gene>
    <name evidence="13" type="primary">atpC</name>
    <name evidence="18" type="ORF">BECKDK2373B_GA0170837_10444</name>
    <name evidence="17" type="ORF">BECKDK2373C_GA0170839_10339</name>
</gene>
<evidence type="ECO:0000313" key="17">
    <source>
        <dbReference type="EMBL" id="VFJ51852.1"/>
    </source>
</evidence>
<dbReference type="EMBL" id="CAADEY010000033">
    <property type="protein sequence ID" value="VFJ51852.1"/>
    <property type="molecule type" value="Genomic_DNA"/>
</dbReference>